<accession>A0A5C3Q4X4</accession>
<proteinExistence type="predicted"/>
<dbReference type="OrthoDB" id="61113at2759"/>
<feature type="domain" description="N-acetyltransferase" evidence="1">
    <location>
        <begin position="36"/>
        <end position="75"/>
    </location>
</feature>
<dbReference type="EMBL" id="ML178858">
    <property type="protein sequence ID" value="TFK96576.1"/>
    <property type="molecule type" value="Genomic_DNA"/>
</dbReference>
<reference evidence="2 3" key="1">
    <citation type="journal article" date="2019" name="Nat. Ecol. Evol.">
        <title>Megaphylogeny resolves global patterns of mushroom evolution.</title>
        <authorList>
            <person name="Varga T."/>
            <person name="Krizsan K."/>
            <person name="Foldi C."/>
            <person name="Dima B."/>
            <person name="Sanchez-Garcia M."/>
            <person name="Sanchez-Ramirez S."/>
            <person name="Szollosi G.J."/>
            <person name="Szarkandi J.G."/>
            <person name="Papp V."/>
            <person name="Albert L."/>
            <person name="Andreopoulos W."/>
            <person name="Angelini C."/>
            <person name="Antonin V."/>
            <person name="Barry K.W."/>
            <person name="Bougher N.L."/>
            <person name="Buchanan P."/>
            <person name="Buyck B."/>
            <person name="Bense V."/>
            <person name="Catcheside P."/>
            <person name="Chovatia M."/>
            <person name="Cooper J."/>
            <person name="Damon W."/>
            <person name="Desjardin D."/>
            <person name="Finy P."/>
            <person name="Geml J."/>
            <person name="Haridas S."/>
            <person name="Hughes K."/>
            <person name="Justo A."/>
            <person name="Karasinski D."/>
            <person name="Kautmanova I."/>
            <person name="Kiss B."/>
            <person name="Kocsube S."/>
            <person name="Kotiranta H."/>
            <person name="LaButti K.M."/>
            <person name="Lechner B.E."/>
            <person name="Liimatainen K."/>
            <person name="Lipzen A."/>
            <person name="Lukacs Z."/>
            <person name="Mihaltcheva S."/>
            <person name="Morgado L.N."/>
            <person name="Niskanen T."/>
            <person name="Noordeloos M.E."/>
            <person name="Ohm R.A."/>
            <person name="Ortiz-Santana B."/>
            <person name="Ovrebo C."/>
            <person name="Racz N."/>
            <person name="Riley R."/>
            <person name="Savchenko A."/>
            <person name="Shiryaev A."/>
            <person name="Soop K."/>
            <person name="Spirin V."/>
            <person name="Szebenyi C."/>
            <person name="Tomsovsky M."/>
            <person name="Tulloss R.E."/>
            <person name="Uehling J."/>
            <person name="Grigoriev I.V."/>
            <person name="Vagvolgyi C."/>
            <person name="Papp T."/>
            <person name="Martin F.M."/>
            <person name="Miettinen O."/>
            <person name="Hibbett D.S."/>
            <person name="Nagy L.G."/>
        </authorList>
    </citation>
    <scope>NUCLEOTIDE SEQUENCE [LARGE SCALE GENOMIC DNA]</scope>
    <source>
        <strain evidence="2 3">CBS 309.79</strain>
    </source>
</reference>
<gene>
    <name evidence="2" type="ORF">BDV98DRAFT_575919</name>
</gene>
<protein>
    <recommendedName>
        <fullName evidence="1">N-acetyltransferase domain-containing protein</fullName>
    </recommendedName>
</protein>
<dbReference type="Pfam" id="PF13508">
    <property type="entry name" value="Acetyltransf_7"/>
    <property type="match status" value="1"/>
</dbReference>
<keyword evidence="3" id="KW-1185">Reference proteome</keyword>
<name>A0A5C3Q4X4_9AGAR</name>
<dbReference type="GO" id="GO:0016747">
    <property type="term" value="F:acyltransferase activity, transferring groups other than amino-acyl groups"/>
    <property type="evidence" value="ECO:0007669"/>
    <property type="project" value="InterPro"/>
</dbReference>
<organism evidence="2 3">
    <name type="scientific">Pterulicium gracile</name>
    <dbReference type="NCBI Taxonomy" id="1884261"/>
    <lineage>
        <taxon>Eukaryota</taxon>
        <taxon>Fungi</taxon>
        <taxon>Dikarya</taxon>
        <taxon>Basidiomycota</taxon>
        <taxon>Agaricomycotina</taxon>
        <taxon>Agaricomycetes</taxon>
        <taxon>Agaricomycetidae</taxon>
        <taxon>Agaricales</taxon>
        <taxon>Pleurotineae</taxon>
        <taxon>Pterulaceae</taxon>
        <taxon>Pterulicium</taxon>
    </lineage>
</organism>
<dbReference type="Proteomes" id="UP000305067">
    <property type="component" value="Unassembled WGS sequence"/>
</dbReference>
<dbReference type="SUPFAM" id="SSF55729">
    <property type="entry name" value="Acyl-CoA N-acyltransferases (Nat)"/>
    <property type="match status" value="1"/>
</dbReference>
<sequence>MAQLEPEVQKWWTEYFLPTYGTDVDRVFGPGYKLVSYHLQTIGVLPEYQGRGIAKKLIEHVRPKAHAAGVNLCLEAITERNVSSLYLIFENPLDMSSSVEGRCRRWYYVCLFAVADLREDGVRGVGRGGAGRAGGGREEFCVLSDELGILNT</sequence>
<evidence type="ECO:0000259" key="1">
    <source>
        <dbReference type="Pfam" id="PF13508"/>
    </source>
</evidence>
<dbReference type="CDD" id="cd04301">
    <property type="entry name" value="NAT_SF"/>
    <property type="match status" value="1"/>
</dbReference>
<dbReference type="InterPro" id="IPR000182">
    <property type="entry name" value="GNAT_dom"/>
</dbReference>
<dbReference type="InterPro" id="IPR016181">
    <property type="entry name" value="Acyl_CoA_acyltransferase"/>
</dbReference>
<evidence type="ECO:0000313" key="2">
    <source>
        <dbReference type="EMBL" id="TFK96576.1"/>
    </source>
</evidence>
<dbReference type="Gene3D" id="3.40.630.30">
    <property type="match status" value="1"/>
</dbReference>
<evidence type="ECO:0000313" key="3">
    <source>
        <dbReference type="Proteomes" id="UP000305067"/>
    </source>
</evidence>
<dbReference type="AlphaFoldDB" id="A0A5C3Q4X4"/>